<dbReference type="InterPro" id="IPR017502">
    <property type="entry name" value="Sortase_SrtB_target"/>
</dbReference>
<dbReference type="Proteomes" id="UP000092574">
    <property type="component" value="Chromosome"/>
</dbReference>
<dbReference type="NCBIfam" id="TIGR03063">
    <property type="entry name" value="srtB_target"/>
    <property type="match status" value="1"/>
</dbReference>
<keyword evidence="1" id="KW-0812">Transmembrane</keyword>
<dbReference type="KEGG" id="byl:A4V09_21770"/>
<feature type="chain" id="PRO_5008887998" description="LPXTG-motif cell wall-anchored protein" evidence="2">
    <location>
        <begin position="25"/>
        <end position="265"/>
    </location>
</feature>
<evidence type="ECO:0000256" key="2">
    <source>
        <dbReference type="SAM" id="SignalP"/>
    </source>
</evidence>
<evidence type="ECO:0000313" key="3">
    <source>
        <dbReference type="EMBL" id="ANU78139.1"/>
    </source>
</evidence>
<feature type="transmembrane region" description="Helical" evidence="1">
    <location>
        <begin position="230"/>
        <end position="250"/>
    </location>
</feature>
<keyword evidence="1" id="KW-1133">Transmembrane helix</keyword>
<name>A0A1C7IIB4_9FIRM</name>
<gene>
    <name evidence="3" type="ORF">A4V09_21770</name>
</gene>
<organism evidence="3 4">
    <name type="scientific">Blautia pseudococcoides</name>
    <dbReference type="NCBI Taxonomy" id="1796616"/>
    <lineage>
        <taxon>Bacteria</taxon>
        <taxon>Bacillati</taxon>
        <taxon>Bacillota</taxon>
        <taxon>Clostridia</taxon>
        <taxon>Lachnospirales</taxon>
        <taxon>Lachnospiraceae</taxon>
        <taxon>Blautia</taxon>
    </lineage>
</organism>
<evidence type="ECO:0008006" key="5">
    <source>
        <dbReference type="Google" id="ProtNLM"/>
    </source>
</evidence>
<dbReference type="EMBL" id="CP015405">
    <property type="protein sequence ID" value="ANU78139.1"/>
    <property type="molecule type" value="Genomic_DNA"/>
</dbReference>
<evidence type="ECO:0000313" key="4">
    <source>
        <dbReference type="Proteomes" id="UP000092574"/>
    </source>
</evidence>
<dbReference type="OrthoDB" id="1650656at2"/>
<proteinExistence type="predicted"/>
<protein>
    <recommendedName>
        <fullName evidence="5">LPXTG-motif cell wall-anchored protein</fullName>
    </recommendedName>
</protein>
<keyword evidence="2" id="KW-0732">Signal</keyword>
<feature type="signal peptide" evidence="2">
    <location>
        <begin position="1"/>
        <end position="24"/>
    </location>
</feature>
<reference evidence="3" key="1">
    <citation type="submission" date="2017-04" db="EMBL/GenBank/DDBJ databases">
        <title>Complete Genome Sequences of Twelve Strains of a Stable Defined Moderately Diverse Mouse Microbiota 2 (sDMDMm2).</title>
        <authorList>
            <person name="Uchimura Y."/>
            <person name="Wyss M."/>
            <person name="Brugiroux S."/>
            <person name="Limenitakis J.P."/>
            <person name="Stecher B."/>
            <person name="McCoy K.D."/>
            <person name="Macpherson A.J."/>
        </authorList>
    </citation>
    <scope>NUCLEOTIDE SEQUENCE</scope>
    <source>
        <strain evidence="3">YL58</strain>
    </source>
</reference>
<keyword evidence="4" id="KW-1185">Reference proteome</keyword>
<sequence length="265" mass="28947">MKKKILCLVMAAIMTVGTAATAYAEDFKSDKNWQVTFDGDEMNSNFSSKEMAEEIYGILPGDTMELQVEIKNAGKEKTDWYMSNEVLQSLEEGSQAEGGAYTYVLTYYDPSGTEAVLYDSETVGGEGTSHMGEGLEQATNSLDDFFYLDRLDAGKAGSVHLKVILDGETQGNAYQNTLARLQMNFAVEKVAASTVTVKGEDTVIRKTVTGATNTVKETITRPKTGDTTNILLYSTIALISGVVLLVFGILSMKKRRENEKGEQKS</sequence>
<dbReference type="RefSeq" id="WP_065544228.1">
    <property type="nucleotide sequence ID" value="NZ_CP015405.2"/>
</dbReference>
<accession>A0A1C7IIB4</accession>
<keyword evidence="1" id="KW-0472">Membrane</keyword>
<dbReference type="AlphaFoldDB" id="A0A1C7IIB4"/>
<dbReference type="STRING" id="1796616.A4V09_21770"/>
<evidence type="ECO:0000256" key="1">
    <source>
        <dbReference type="SAM" id="Phobius"/>
    </source>
</evidence>